<sequence length="123" mass="13811">MVSVTLPRKLADPDITTEVTPGTLPEEDVEPLFTYMESAEALIVSPGTVPDPFTGHEGWGVRIGIMTDGEWVWDLAWADYVNYHRVAPPREFIEHARSRGFEPPEIPLERLEELAVEMGIPQP</sequence>
<evidence type="ECO:0000313" key="1">
    <source>
        <dbReference type="EMBL" id="MBY8879308.1"/>
    </source>
</evidence>
<comment type="caution">
    <text evidence="1">The sequence shown here is derived from an EMBL/GenBank/DDBJ whole genome shotgun (WGS) entry which is preliminary data.</text>
</comment>
<keyword evidence="2" id="KW-1185">Reference proteome</keyword>
<organism evidence="1 2">
    <name type="scientific">Actinacidiphila acidipaludis</name>
    <dbReference type="NCBI Taxonomy" id="2873382"/>
    <lineage>
        <taxon>Bacteria</taxon>
        <taxon>Bacillati</taxon>
        <taxon>Actinomycetota</taxon>
        <taxon>Actinomycetes</taxon>
        <taxon>Kitasatosporales</taxon>
        <taxon>Streptomycetaceae</taxon>
        <taxon>Actinacidiphila</taxon>
    </lineage>
</organism>
<proteinExistence type="predicted"/>
<evidence type="ECO:0000313" key="2">
    <source>
        <dbReference type="Proteomes" id="UP000778578"/>
    </source>
</evidence>
<reference evidence="1 2" key="1">
    <citation type="submission" date="2021-08" db="EMBL/GenBank/DDBJ databases">
        <title>WGS of actinomycetes from Thailand.</title>
        <authorList>
            <person name="Thawai C."/>
        </authorList>
    </citation>
    <scope>NUCLEOTIDE SEQUENCE [LARGE SCALE GENOMIC DNA]</scope>
    <source>
        <strain evidence="1 2">PLK6-54</strain>
    </source>
</reference>
<gene>
    <name evidence="1" type="ORF">K7862_16955</name>
</gene>
<dbReference type="Proteomes" id="UP000778578">
    <property type="component" value="Unassembled WGS sequence"/>
</dbReference>
<protein>
    <submittedName>
        <fullName evidence="1">Uncharacterized protein</fullName>
    </submittedName>
</protein>
<dbReference type="RefSeq" id="WP_222963431.1">
    <property type="nucleotide sequence ID" value="NZ_JAINZZ010000018.1"/>
</dbReference>
<dbReference type="EMBL" id="JAINZZ010000018">
    <property type="protein sequence ID" value="MBY8879308.1"/>
    <property type="molecule type" value="Genomic_DNA"/>
</dbReference>
<name>A0ABS7Q836_9ACTN</name>
<accession>A0ABS7Q836</accession>